<proteinExistence type="predicted"/>
<organism evidence="2">
    <name type="scientific">uncultured Phycisphaerae bacterium</name>
    <dbReference type="NCBI Taxonomy" id="904963"/>
    <lineage>
        <taxon>Bacteria</taxon>
        <taxon>Pseudomonadati</taxon>
        <taxon>Planctomycetota</taxon>
        <taxon>Phycisphaerae</taxon>
        <taxon>environmental samples</taxon>
    </lineage>
</organism>
<feature type="transmembrane region" description="Helical" evidence="1">
    <location>
        <begin position="136"/>
        <end position="160"/>
    </location>
</feature>
<dbReference type="EMBL" id="CADCUQ010000772">
    <property type="protein sequence ID" value="CAA9428998.1"/>
    <property type="molecule type" value="Genomic_DNA"/>
</dbReference>
<gene>
    <name evidence="2" type="ORF">AVDCRST_MAG64-3346</name>
</gene>
<evidence type="ECO:0000256" key="1">
    <source>
        <dbReference type="SAM" id="Phobius"/>
    </source>
</evidence>
<evidence type="ECO:0000313" key="2">
    <source>
        <dbReference type="EMBL" id="CAA9428998.1"/>
    </source>
</evidence>
<keyword evidence="1" id="KW-0472">Membrane</keyword>
<feature type="transmembrane region" description="Helical" evidence="1">
    <location>
        <begin position="80"/>
        <end position="105"/>
    </location>
</feature>
<protein>
    <submittedName>
        <fullName evidence="2">Uncharacterized protein</fullName>
    </submittedName>
</protein>
<reference evidence="2" key="1">
    <citation type="submission" date="2020-02" db="EMBL/GenBank/DDBJ databases">
        <authorList>
            <person name="Meier V. D."/>
        </authorList>
    </citation>
    <scope>NUCLEOTIDE SEQUENCE</scope>
    <source>
        <strain evidence="2">AVDCRST_MAG64</strain>
    </source>
</reference>
<accession>A0A6J4PY56</accession>
<name>A0A6J4PY56_9BACT</name>
<keyword evidence="1" id="KW-0812">Transmembrane</keyword>
<sequence>MGTNVCPDCGAPLAIDDINVREGVGLCRACGKLSRLGEITDQPAADPSALTRPPAGCSYDAPFGGSAVVRASTRSAGGAAGALFLCLFWNGIVSVFVLIAAAGLYTRFVGPLPEWFPAPDFKSDRRGGHAGMSLGMNLFLCLFLTPFVLIGTGLFFALLLSVAGRVEVVVSGPDGRVRTGVGPFRWTRRFAAGDVRRVAAGQTAYQENGRAKELIQIETPDRTVKFGSMLPEARRRWMMAALQQLLVVGPKRGGGTRRPLAAAR</sequence>
<dbReference type="AlphaFoldDB" id="A0A6J4PY56"/>
<keyword evidence="1" id="KW-1133">Transmembrane helix</keyword>